<accession>A0A382GP49</accession>
<reference evidence="1" key="1">
    <citation type="submission" date="2018-05" db="EMBL/GenBank/DDBJ databases">
        <authorList>
            <person name="Lanie J.A."/>
            <person name="Ng W.-L."/>
            <person name="Kazmierczak K.M."/>
            <person name="Andrzejewski T.M."/>
            <person name="Davidsen T.M."/>
            <person name="Wayne K.J."/>
            <person name="Tettelin H."/>
            <person name="Glass J.I."/>
            <person name="Rusch D."/>
            <person name="Podicherti R."/>
            <person name="Tsui H.-C.T."/>
            <person name="Winkler M.E."/>
        </authorList>
    </citation>
    <scope>NUCLEOTIDE SEQUENCE</scope>
</reference>
<dbReference type="AlphaFoldDB" id="A0A382GP49"/>
<gene>
    <name evidence="1" type="ORF">METZ01_LOCUS229752</name>
</gene>
<organism evidence="1">
    <name type="scientific">marine metagenome</name>
    <dbReference type="NCBI Taxonomy" id="408172"/>
    <lineage>
        <taxon>unclassified sequences</taxon>
        <taxon>metagenomes</taxon>
        <taxon>ecological metagenomes</taxon>
    </lineage>
</organism>
<name>A0A382GP49_9ZZZZ</name>
<dbReference type="EMBL" id="UINC01056638">
    <property type="protein sequence ID" value="SVB76898.1"/>
    <property type="molecule type" value="Genomic_DNA"/>
</dbReference>
<sequence length="40" mass="4719">MPKIGIKEIYFLPTGILKVHFINIRCFVTNLDNDNNFHIE</sequence>
<proteinExistence type="predicted"/>
<protein>
    <submittedName>
        <fullName evidence="1">Uncharacterized protein</fullName>
    </submittedName>
</protein>
<evidence type="ECO:0000313" key="1">
    <source>
        <dbReference type="EMBL" id="SVB76898.1"/>
    </source>
</evidence>